<keyword evidence="8 13" id="KW-0418">Kinase</keyword>
<dbReference type="Pfam" id="PF00288">
    <property type="entry name" value="GHMP_kinases_N"/>
    <property type="match status" value="1"/>
</dbReference>
<comment type="similarity">
    <text evidence="2 13">Belongs to the GHMP kinase family. Mevalonate kinase subfamily.</text>
</comment>
<keyword evidence="9 13" id="KW-0067">ATP-binding</keyword>
<comment type="pathway">
    <text evidence="12 13">Isoprenoid biosynthesis; isopentenyl diphosphate biosynthesis via mevalonate pathway; isopentenyl diphosphate from (R)-mevalonate: step 1/3.</text>
</comment>
<protein>
    <recommendedName>
        <fullName evidence="3 13">Mevalonate kinase</fullName>
        <shortName evidence="13">MK</shortName>
        <ecNumber evidence="3 13">2.7.1.36</ecNumber>
    </recommendedName>
</protein>
<evidence type="ECO:0000256" key="5">
    <source>
        <dbReference type="ARBA" id="ARBA00022516"/>
    </source>
</evidence>
<keyword evidence="13" id="KW-0753">Steroid metabolism</keyword>
<dbReference type="GO" id="GO:0005829">
    <property type="term" value="C:cytosol"/>
    <property type="evidence" value="ECO:0007669"/>
    <property type="project" value="TreeGrafter"/>
</dbReference>
<dbReference type="PANTHER" id="PTHR43290:SF2">
    <property type="entry name" value="MEVALONATE KINASE"/>
    <property type="match status" value="1"/>
</dbReference>
<dbReference type="EMBL" id="JBGBPQ010000005">
    <property type="protein sequence ID" value="KAL1524305.1"/>
    <property type="molecule type" value="Genomic_DNA"/>
</dbReference>
<comment type="subcellular location">
    <subcellularLocation>
        <location evidence="1 13">Cytoplasm</location>
    </subcellularLocation>
</comment>
<keyword evidence="18" id="KW-1185">Reference proteome</keyword>
<reference evidence="17 18" key="1">
    <citation type="journal article" date="2024" name="Science">
        <title>Giant polyketide synthase enzymes in the biosynthesis of giant marine polyether toxins.</title>
        <authorList>
            <person name="Fallon T.R."/>
            <person name="Shende V.V."/>
            <person name="Wierzbicki I.H."/>
            <person name="Pendleton A.L."/>
            <person name="Watervoot N.F."/>
            <person name="Auber R.P."/>
            <person name="Gonzalez D.J."/>
            <person name="Wisecaver J.H."/>
            <person name="Moore B.S."/>
        </authorList>
    </citation>
    <scope>NUCLEOTIDE SEQUENCE [LARGE SCALE GENOMIC DNA]</scope>
    <source>
        <strain evidence="17 18">12B1</strain>
    </source>
</reference>
<sequence>MRERLTEAAASAPGKLILFGEHSVVYGHPAVAAAISDMRITVHAAATRGGGHLNATLADLRSASGGHVSFCAPLAALREALAPLPPFDFRAPAPPPAAVVACLERALAAGSRAPPPPDDMAALVPLLFLCAALLPALFTPQSQVGGLELTVRSKDLPVGAGLGSSAAFSVALAGALLRLRLKLHAEEAAELAHSSSVVLGAPLGACEVPCAAAKQLINGWAYAAECILHGTPSGLDNAVSCEGFAMRLCKSAGNVSTFERVRQLPQLRVLLTNTKVPRRTREKVAAVKKLHEKHPHATSRIFESIGAVTEEFLALASRSASFDAEALERIGSLVTINHHLLCALGVGAPELEQVRALTEREGLPTKLTGAGGGGCAFTIIGGETDSEGRAMSVTRAKEQLECCGFECFETVVGGEGVLWHTSVPSAFIGTESRAQRRWPLLLTLAGGVYLAALLVRVSR</sequence>
<evidence type="ECO:0000256" key="6">
    <source>
        <dbReference type="ARBA" id="ARBA00022679"/>
    </source>
</evidence>
<keyword evidence="5 13" id="KW-0444">Lipid biosynthesis</keyword>
<evidence type="ECO:0000256" key="9">
    <source>
        <dbReference type="ARBA" id="ARBA00022840"/>
    </source>
</evidence>
<dbReference type="Gene3D" id="3.30.230.10">
    <property type="match status" value="1"/>
</dbReference>
<keyword evidence="14" id="KW-1133">Transmembrane helix</keyword>
<feature type="domain" description="GHMP kinase C-terminal" evidence="16">
    <location>
        <begin position="324"/>
        <end position="385"/>
    </location>
</feature>
<dbReference type="InterPro" id="IPR020568">
    <property type="entry name" value="Ribosomal_Su5_D2-typ_SF"/>
</dbReference>
<evidence type="ECO:0000256" key="2">
    <source>
        <dbReference type="ARBA" id="ARBA00006495"/>
    </source>
</evidence>
<dbReference type="NCBIfam" id="TIGR00549">
    <property type="entry name" value="mevalon_kin"/>
    <property type="match status" value="1"/>
</dbReference>
<dbReference type="InterPro" id="IPR006203">
    <property type="entry name" value="GHMP_knse_ATP-bd_CS"/>
</dbReference>
<keyword evidence="7 13" id="KW-0547">Nucleotide-binding</keyword>
<evidence type="ECO:0000256" key="1">
    <source>
        <dbReference type="ARBA" id="ARBA00004496"/>
    </source>
</evidence>
<keyword evidence="11 13" id="KW-0443">Lipid metabolism</keyword>
<evidence type="ECO:0000256" key="11">
    <source>
        <dbReference type="ARBA" id="ARBA00023098"/>
    </source>
</evidence>
<dbReference type="GO" id="GO:0016126">
    <property type="term" value="P:sterol biosynthetic process"/>
    <property type="evidence" value="ECO:0007669"/>
    <property type="project" value="UniProtKB-KW"/>
</dbReference>
<dbReference type="SUPFAM" id="SSF54211">
    <property type="entry name" value="Ribosomal protein S5 domain 2-like"/>
    <property type="match status" value="1"/>
</dbReference>
<dbReference type="SUPFAM" id="SSF55060">
    <property type="entry name" value="GHMP Kinase, C-terminal domain"/>
    <property type="match status" value="1"/>
</dbReference>
<feature type="domain" description="GHMP kinase N-terminal" evidence="15">
    <location>
        <begin position="142"/>
        <end position="211"/>
    </location>
</feature>
<proteinExistence type="inferred from homology"/>
<keyword evidence="13" id="KW-0752">Steroid biosynthesis</keyword>
<organism evidence="17 18">
    <name type="scientific">Prymnesium parvum</name>
    <name type="common">Toxic golden alga</name>
    <dbReference type="NCBI Taxonomy" id="97485"/>
    <lineage>
        <taxon>Eukaryota</taxon>
        <taxon>Haptista</taxon>
        <taxon>Haptophyta</taxon>
        <taxon>Prymnesiophyceae</taxon>
        <taxon>Prymnesiales</taxon>
        <taxon>Prymnesiaceae</taxon>
        <taxon>Prymnesium</taxon>
    </lineage>
</organism>
<dbReference type="EC" id="2.7.1.36" evidence="3 13"/>
<gene>
    <name evidence="17" type="ORF">AB1Y20_019207</name>
</gene>
<evidence type="ECO:0000259" key="16">
    <source>
        <dbReference type="Pfam" id="PF08544"/>
    </source>
</evidence>
<evidence type="ECO:0000256" key="12">
    <source>
        <dbReference type="ARBA" id="ARBA00029438"/>
    </source>
</evidence>
<keyword evidence="10" id="KW-0460">Magnesium</keyword>
<evidence type="ECO:0000313" key="18">
    <source>
        <dbReference type="Proteomes" id="UP001515480"/>
    </source>
</evidence>
<keyword evidence="13" id="KW-0756">Sterol biosynthesis</keyword>
<dbReference type="PRINTS" id="PR00959">
    <property type="entry name" value="MEVGALKINASE"/>
</dbReference>
<dbReference type="Pfam" id="PF08544">
    <property type="entry name" value="GHMP_kinases_C"/>
    <property type="match status" value="1"/>
</dbReference>
<name>A0AB34JUD3_PRYPA</name>
<comment type="caution">
    <text evidence="17">The sequence shown here is derived from an EMBL/GenBank/DDBJ whole genome shotgun (WGS) entry which is preliminary data.</text>
</comment>
<comment type="catalytic activity">
    <reaction evidence="13">
        <text>(R)-mevalonate + ATP = (R)-5-phosphomevalonate + ADP + H(+)</text>
        <dbReference type="Rhea" id="RHEA:17065"/>
        <dbReference type="ChEBI" id="CHEBI:15378"/>
        <dbReference type="ChEBI" id="CHEBI:30616"/>
        <dbReference type="ChEBI" id="CHEBI:36464"/>
        <dbReference type="ChEBI" id="CHEBI:58146"/>
        <dbReference type="ChEBI" id="CHEBI:456216"/>
        <dbReference type="EC" id="2.7.1.36"/>
    </reaction>
</comment>
<evidence type="ECO:0000256" key="14">
    <source>
        <dbReference type="SAM" id="Phobius"/>
    </source>
</evidence>
<dbReference type="InterPro" id="IPR006204">
    <property type="entry name" value="GHMP_kinase_N_dom"/>
</dbReference>
<keyword evidence="13" id="KW-1207">Sterol metabolism</keyword>
<keyword evidence="6 13" id="KW-0808">Transferase</keyword>
<accession>A0AB34JUD3</accession>
<evidence type="ECO:0000313" key="17">
    <source>
        <dbReference type="EMBL" id="KAL1524305.1"/>
    </source>
</evidence>
<dbReference type="PANTHER" id="PTHR43290">
    <property type="entry name" value="MEVALONATE KINASE"/>
    <property type="match status" value="1"/>
</dbReference>
<dbReference type="InterPro" id="IPR036554">
    <property type="entry name" value="GHMP_kinase_C_sf"/>
</dbReference>
<evidence type="ECO:0000256" key="7">
    <source>
        <dbReference type="ARBA" id="ARBA00022741"/>
    </source>
</evidence>
<evidence type="ECO:0000256" key="13">
    <source>
        <dbReference type="RuleBase" id="RU363087"/>
    </source>
</evidence>
<dbReference type="GO" id="GO:0004496">
    <property type="term" value="F:mevalonate kinase activity"/>
    <property type="evidence" value="ECO:0007669"/>
    <property type="project" value="UniProtKB-EC"/>
</dbReference>
<dbReference type="PROSITE" id="PS00627">
    <property type="entry name" value="GHMP_KINASES_ATP"/>
    <property type="match status" value="1"/>
</dbReference>
<keyword evidence="14" id="KW-0472">Membrane</keyword>
<dbReference type="InterPro" id="IPR014721">
    <property type="entry name" value="Ribsml_uS5_D2-typ_fold_subgr"/>
</dbReference>
<keyword evidence="14" id="KW-0812">Transmembrane</keyword>
<evidence type="ECO:0000256" key="4">
    <source>
        <dbReference type="ARBA" id="ARBA00022490"/>
    </source>
</evidence>
<dbReference type="GO" id="GO:0005524">
    <property type="term" value="F:ATP binding"/>
    <property type="evidence" value="ECO:0007669"/>
    <property type="project" value="UniProtKB-KW"/>
</dbReference>
<evidence type="ECO:0000256" key="3">
    <source>
        <dbReference type="ARBA" id="ARBA00012103"/>
    </source>
</evidence>
<feature type="transmembrane region" description="Helical" evidence="14">
    <location>
        <begin position="438"/>
        <end position="457"/>
    </location>
</feature>
<evidence type="ECO:0000256" key="8">
    <source>
        <dbReference type="ARBA" id="ARBA00022777"/>
    </source>
</evidence>
<dbReference type="GO" id="GO:0019287">
    <property type="term" value="P:isopentenyl diphosphate biosynthetic process, mevalonate pathway"/>
    <property type="evidence" value="ECO:0007669"/>
    <property type="project" value="TreeGrafter"/>
</dbReference>
<keyword evidence="4 13" id="KW-0963">Cytoplasm</keyword>
<dbReference type="AlphaFoldDB" id="A0AB34JUD3"/>
<evidence type="ECO:0000259" key="15">
    <source>
        <dbReference type="Pfam" id="PF00288"/>
    </source>
</evidence>
<dbReference type="Proteomes" id="UP001515480">
    <property type="component" value="Unassembled WGS sequence"/>
</dbReference>
<evidence type="ECO:0000256" key="10">
    <source>
        <dbReference type="ARBA" id="ARBA00022842"/>
    </source>
</evidence>
<dbReference type="InterPro" id="IPR006205">
    <property type="entry name" value="Mev_gal_kin"/>
</dbReference>
<dbReference type="Gene3D" id="3.30.70.890">
    <property type="entry name" value="GHMP kinase, C-terminal domain"/>
    <property type="match status" value="1"/>
</dbReference>
<dbReference type="InterPro" id="IPR013750">
    <property type="entry name" value="GHMP_kinase_C_dom"/>
</dbReference>